<keyword evidence="6 19" id="KW-0645">Protease</keyword>
<keyword evidence="10" id="KW-0378">Hydrolase</keyword>
<dbReference type="PANTHER" id="PTHR22939">
    <property type="entry name" value="SERINE PROTEASE FAMILY S1C HTRA-RELATED"/>
    <property type="match status" value="1"/>
</dbReference>
<dbReference type="PANTHER" id="PTHR22939:SF130">
    <property type="entry name" value="PERIPLASMIC SERINE ENDOPROTEASE DEGP-LIKE-RELATED"/>
    <property type="match status" value="1"/>
</dbReference>
<dbReference type="SMART" id="SM00228">
    <property type="entry name" value="PDZ"/>
    <property type="match status" value="2"/>
</dbReference>
<accession>A0A285NHK0</accession>
<evidence type="ECO:0000313" key="20">
    <source>
        <dbReference type="Proteomes" id="UP000219439"/>
    </source>
</evidence>
<evidence type="ECO:0000256" key="6">
    <source>
        <dbReference type="ARBA" id="ARBA00022670"/>
    </source>
</evidence>
<dbReference type="GO" id="GO:0006508">
    <property type="term" value="P:proteolysis"/>
    <property type="evidence" value="ECO:0007669"/>
    <property type="project" value="UniProtKB-KW"/>
</dbReference>
<feature type="active site" description="Charge relay system" evidence="14">
    <location>
        <position position="260"/>
    </location>
</feature>
<evidence type="ECO:0000256" key="12">
    <source>
        <dbReference type="ARBA" id="ARBA00023016"/>
    </source>
</evidence>
<evidence type="ECO:0000256" key="13">
    <source>
        <dbReference type="ARBA" id="ARBA00032850"/>
    </source>
</evidence>
<gene>
    <name evidence="19" type="ORF">SAMN06265368_0678</name>
</gene>
<feature type="chain" id="PRO_5039024207" description="Probable periplasmic serine endoprotease DegP-like" evidence="17">
    <location>
        <begin position="35"/>
        <end position="516"/>
    </location>
</feature>
<evidence type="ECO:0000313" key="19">
    <source>
        <dbReference type="EMBL" id="SNZ07141.1"/>
    </source>
</evidence>
<dbReference type="SUPFAM" id="SSF50156">
    <property type="entry name" value="PDZ domain-like"/>
    <property type="match status" value="2"/>
</dbReference>
<keyword evidence="12" id="KW-0346">Stress response</keyword>
<dbReference type="GO" id="GO:0042597">
    <property type="term" value="C:periplasmic space"/>
    <property type="evidence" value="ECO:0007669"/>
    <property type="project" value="UniProtKB-SubCell"/>
</dbReference>
<dbReference type="Pfam" id="PF13365">
    <property type="entry name" value="Trypsin_2"/>
    <property type="match status" value="1"/>
</dbReference>
<feature type="binding site" evidence="15">
    <location>
        <position position="186"/>
    </location>
    <ligand>
        <name>substrate</name>
    </ligand>
</feature>
<protein>
    <recommendedName>
        <fullName evidence="5">Probable periplasmic serine endoprotease DegP-like</fullName>
        <ecNumber evidence="4">3.4.21.107</ecNumber>
    </recommendedName>
    <alternativeName>
        <fullName evidence="13">Protease Do</fullName>
    </alternativeName>
</protein>
<evidence type="ECO:0000256" key="16">
    <source>
        <dbReference type="SAM" id="MobiDB-lite"/>
    </source>
</evidence>
<keyword evidence="7 17" id="KW-0732">Signal</keyword>
<organism evidence="19 20">
    <name type="scientific">Cohaesibacter gelatinilyticus</name>
    <dbReference type="NCBI Taxonomy" id="372072"/>
    <lineage>
        <taxon>Bacteria</taxon>
        <taxon>Pseudomonadati</taxon>
        <taxon>Pseudomonadota</taxon>
        <taxon>Alphaproteobacteria</taxon>
        <taxon>Hyphomicrobiales</taxon>
        <taxon>Cohaesibacteraceae</taxon>
    </lineage>
</organism>
<dbReference type="Proteomes" id="UP000219439">
    <property type="component" value="Unassembled WGS sequence"/>
</dbReference>
<dbReference type="EC" id="3.4.21.107" evidence="4"/>
<dbReference type="PRINTS" id="PR00834">
    <property type="entry name" value="PROTEASES2C"/>
</dbReference>
<dbReference type="InterPro" id="IPR011782">
    <property type="entry name" value="Pept_S1C_Do"/>
</dbReference>
<dbReference type="InterPro" id="IPR001478">
    <property type="entry name" value="PDZ"/>
</dbReference>
<sequence length="516" mass="54387">MTNNASHQPSKKAPVKKTLLASALALGVVAGVTAPTLLSGQPTASAEAVSVTTPAAPVDFSGVVKAVKPAVVSVQVKTKISDGNGSRNFGIPGIPGFEDLPKDHPFNRFFRRFGEGQQGQQGQEGNRRPAPKPRYGQSQGSGFFISEDGFVVTNHHVIDKGSEFTLVMDDGTELEAELVGSDARSDLALLKVKDSKKKFTYVKFAEDLPPVGQWVVAVGNPFGLGGTVTAGIVSAHGRDINARNYESFIQIDAAVNKGNSGGPTFNLKGEVIGVNTAIFSPSGGNVGIAFAIPAEVAFDVVKDLKNGGKVKRGWLGVRIQGVSEDIADSLGLSDAAGAMVTSLDDKSPAKTAGVEPGDVILAVDGTIVKTTRELAREIGRKDPETNVKLTVWRDGKEREISVNLGLFPEQLEAQANGEKAPQEPVKPAMMEEFGLELQANPDGDGVLIAKVEQDSIGAEKALRAGDIIQSVAGKNVNSAAEVKKQIEAVKDDGRKTVLMRIQARNGIRFVALPLKK</sequence>
<evidence type="ECO:0000256" key="8">
    <source>
        <dbReference type="ARBA" id="ARBA00022737"/>
    </source>
</evidence>
<dbReference type="Gene3D" id="2.40.10.120">
    <property type="match status" value="1"/>
</dbReference>
<evidence type="ECO:0000256" key="15">
    <source>
        <dbReference type="PIRSR" id="PIRSR611782-2"/>
    </source>
</evidence>
<dbReference type="PROSITE" id="PS50106">
    <property type="entry name" value="PDZ"/>
    <property type="match status" value="2"/>
</dbReference>
<keyword evidence="9" id="KW-0574">Periplasm</keyword>
<dbReference type="FunFam" id="2.40.10.120:FF:000007">
    <property type="entry name" value="Periplasmic serine endoprotease DegP-like"/>
    <property type="match status" value="1"/>
</dbReference>
<keyword evidence="8" id="KW-0677">Repeat</keyword>
<proteinExistence type="inferred from homology"/>
<evidence type="ECO:0000256" key="11">
    <source>
        <dbReference type="ARBA" id="ARBA00022825"/>
    </source>
</evidence>
<dbReference type="CDD" id="cd10839">
    <property type="entry name" value="cpPDZ1_DegP-like"/>
    <property type="match status" value="1"/>
</dbReference>
<dbReference type="Pfam" id="PF00595">
    <property type="entry name" value="PDZ"/>
    <property type="match status" value="1"/>
</dbReference>
<evidence type="ECO:0000256" key="3">
    <source>
        <dbReference type="ARBA" id="ARBA00010541"/>
    </source>
</evidence>
<feature type="binding site" evidence="15">
    <location>
        <position position="156"/>
    </location>
    <ligand>
        <name>substrate</name>
    </ligand>
</feature>
<feature type="signal peptide" evidence="17">
    <location>
        <begin position="1"/>
        <end position="34"/>
    </location>
</feature>
<dbReference type="NCBIfam" id="TIGR02037">
    <property type="entry name" value="degP_htrA_DO"/>
    <property type="match status" value="1"/>
</dbReference>
<evidence type="ECO:0000256" key="10">
    <source>
        <dbReference type="ARBA" id="ARBA00022801"/>
    </source>
</evidence>
<evidence type="ECO:0000256" key="17">
    <source>
        <dbReference type="SAM" id="SignalP"/>
    </source>
</evidence>
<dbReference type="InterPro" id="IPR001940">
    <property type="entry name" value="Peptidase_S1C"/>
</dbReference>
<comment type="similarity">
    <text evidence="3">Belongs to the peptidase S1C family.</text>
</comment>
<comment type="subcellular location">
    <subcellularLocation>
        <location evidence="2">Periplasm</location>
    </subcellularLocation>
</comment>
<reference evidence="19 20" key="1">
    <citation type="submission" date="2017-09" db="EMBL/GenBank/DDBJ databases">
        <authorList>
            <person name="Ehlers B."/>
            <person name="Leendertz F.H."/>
        </authorList>
    </citation>
    <scope>NUCLEOTIDE SEQUENCE [LARGE SCALE GENOMIC DNA]</scope>
    <source>
        <strain evidence="19 20">DSM 18289</strain>
    </source>
</reference>
<feature type="binding site" evidence="15">
    <location>
        <begin position="258"/>
        <end position="260"/>
    </location>
    <ligand>
        <name>substrate</name>
    </ligand>
</feature>
<evidence type="ECO:0000256" key="14">
    <source>
        <dbReference type="PIRSR" id="PIRSR611782-1"/>
    </source>
</evidence>
<keyword evidence="20" id="KW-1185">Reference proteome</keyword>
<evidence type="ECO:0000259" key="18">
    <source>
        <dbReference type="PROSITE" id="PS50106"/>
    </source>
</evidence>
<dbReference type="InterPro" id="IPR009003">
    <property type="entry name" value="Peptidase_S1_PA"/>
</dbReference>
<dbReference type="OrthoDB" id="9758917at2"/>
<evidence type="ECO:0000256" key="5">
    <source>
        <dbReference type="ARBA" id="ARBA00013958"/>
    </source>
</evidence>
<comment type="catalytic activity">
    <reaction evidence="1">
        <text>Acts on substrates that are at least partially unfolded. The cleavage site P1 residue is normally between a pair of hydrophobic residues, such as Val-|-Val.</text>
        <dbReference type="EC" id="3.4.21.107"/>
    </reaction>
</comment>
<dbReference type="SUPFAM" id="SSF50494">
    <property type="entry name" value="Trypsin-like serine proteases"/>
    <property type="match status" value="1"/>
</dbReference>
<dbReference type="Gene3D" id="2.30.42.10">
    <property type="match status" value="2"/>
</dbReference>
<keyword evidence="11" id="KW-0720">Serine protease</keyword>
<dbReference type="EMBL" id="OBEL01000001">
    <property type="protein sequence ID" value="SNZ07141.1"/>
    <property type="molecule type" value="Genomic_DNA"/>
</dbReference>
<dbReference type="Pfam" id="PF13180">
    <property type="entry name" value="PDZ_2"/>
    <property type="match status" value="1"/>
</dbReference>
<feature type="region of interest" description="Disordered" evidence="16">
    <location>
        <begin position="114"/>
        <end position="138"/>
    </location>
</feature>
<name>A0A285NHK0_9HYPH</name>
<evidence type="ECO:0000256" key="7">
    <source>
        <dbReference type="ARBA" id="ARBA00022729"/>
    </source>
</evidence>
<evidence type="ECO:0000256" key="1">
    <source>
        <dbReference type="ARBA" id="ARBA00001772"/>
    </source>
</evidence>
<feature type="active site" description="Charge relay system" evidence="14">
    <location>
        <position position="156"/>
    </location>
</feature>
<evidence type="ECO:0000256" key="4">
    <source>
        <dbReference type="ARBA" id="ARBA00013035"/>
    </source>
</evidence>
<feature type="active site" description="Charge relay system" evidence="14">
    <location>
        <position position="186"/>
    </location>
</feature>
<dbReference type="InterPro" id="IPR036034">
    <property type="entry name" value="PDZ_sf"/>
</dbReference>
<feature type="domain" description="PDZ" evidence="18">
    <location>
        <begin position="309"/>
        <end position="381"/>
    </location>
</feature>
<dbReference type="RefSeq" id="WP_097151982.1">
    <property type="nucleotide sequence ID" value="NZ_OBEL01000001.1"/>
</dbReference>
<evidence type="ECO:0000256" key="9">
    <source>
        <dbReference type="ARBA" id="ARBA00022764"/>
    </source>
</evidence>
<dbReference type="AlphaFoldDB" id="A0A285NHK0"/>
<feature type="domain" description="PDZ" evidence="18">
    <location>
        <begin position="432"/>
        <end position="504"/>
    </location>
</feature>
<dbReference type="GO" id="GO:0004252">
    <property type="term" value="F:serine-type endopeptidase activity"/>
    <property type="evidence" value="ECO:0007669"/>
    <property type="project" value="InterPro"/>
</dbReference>
<evidence type="ECO:0000256" key="2">
    <source>
        <dbReference type="ARBA" id="ARBA00004418"/>
    </source>
</evidence>